<dbReference type="InterPro" id="IPR051320">
    <property type="entry name" value="Viral_Replic_Matur_Polypro"/>
</dbReference>
<dbReference type="Gene3D" id="3.30.70.270">
    <property type="match status" value="1"/>
</dbReference>
<evidence type="ECO:0008006" key="3">
    <source>
        <dbReference type="Google" id="ProtNLM"/>
    </source>
</evidence>
<keyword evidence="2" id="KW-1185">Reference proteome</keyword>
<dbReference type="AlphaFoldDB" id="A0A9Q3C124"/>
<accession>A0A9Q3C124</accession>
<dbReference type="InterPro" id="IPR043128">
    <property type="entry name" value="Rev_trsase/Diguanyl_cyclase"/>
</dbReference>
<evidence type="ECO:0000313" key="1">
    <source>
        <dbReference type="EMBL" id="MBW0474993.1"/>
    </source>
</evidence>
<name>A0A9Q3C124_9BASI</name>
<sequence>MLSLLGFASYYRKHIKMFSHIPSTLYKVFSRDVIFEITKERRDEYGKIKHELTNTAVLNLPDFDSQLTLYIDAACSEGLEAALHQRPIVDEEPREGVICYISSN</sequence>
<evidence type="ECO:0000313" key="2">
    <source>
        <dbReference type="Proteomes" id="UP000765509"/>
    </source>
</evidence>
<dbReference type="SUPFAM" id="SSF56672">
    <property type="entry name" value="DNA/RNA polymerases"/>
    <property type="match status" value="1"/>
</dbReference>
<gene>
    <name evidence="1" type="ORF">O181_014708</name>
</gene>
<dbReference type="PANTHER" id="PTHR33064">
    <property type="entry name" value="POL PROTEIN"/>
    <property type="match status" value="1"/>
</dbReference>
<comment type="caution">
    <text evidence="1">The sequence shown here is derived from an EMBL/GenBank/DDBJ whole genome shotgun (WGS) entry which is preliminary data.</text>
</comment>
<dbReference type="EMBL" id="AVOT02003944">
    <property type="protein sequence ID" value="MBW0474993.1"/>
    <property type="molecule type" value="Genomic_DNA"/>
</dbReference>
<dbReference type="InterPro" id="IPR043502">
    <property type="entry name" value="DNA/RNA_pol_sf"/>
</dbReference>
<proteinExistence type="predicted"/>
<dbReference type="PANTHER" id="PTHR33064:SF37">
    <property type="entry name" value="RIBONUCLEASE H"/>
    <property type="match status" value="1"/>
</dbReference>
<organism evidence="1 2">
    <name type="scientific">Austropuccinia psidii MF-1</name>
    <dbReference type="NCBI Taxonomy" id="1389203"/>
    <lineage>
        <taxon>Eukaryota</taxon>
        <taxon>Fungi</taxon>
        <taxon>Dikarya</taxon>
        <taxon>Basidiomycota</taxon>
        <taxon>Pucciniomycotina</taxon>
        <taxon>Pucciniomycetes</taxon>
        <taxon>Pucciniales</taxon>
        <taxon>Sphaerophragmiaceae</taxon>
        <taxon>Austropuccinia</taxon>
    </lineage>
</organism>
<dbReference type="Proteomes" id="UP000765509">
    <property type="component" value="Unassembled WGS sequence"/>
</dbReference>
<protein>
    <recommendedName>
        <fullName evidence="3">Reverse transcriptase/retrotransposon-derived protein RNase H-like domain-containing protein</fullName>
    </recommendedName>
</protein>
<reference evidence="1" key="1">
    <citation type="submission" date="2021-03" db="EMBL/GenBank/DDBJ databases">
        <title>Draft genome sequence of rust myrtle Austropuccinia psidii MF-1, a brazilian biotype.</title>
        <authorList>
            <person name="Quecine M.C."/>
            <person name="Pachon D.M.R."/>
            <person name="Bonatelli M.L."/>
            <person name="Correr F.H."/>
            <person name="Franceschini L.M."/>
            <person name="Leite T.F."/>
            <person name="Margarido G.R.A."/>
            <person name="Almeida C.A."/>
            <person name="Ferrarezi J.A."/>
            <person name="Labate C.A."/>
        </authorList>
    </citation>
    <scope>NUCLEOTIDE SEQUENCE</scope>
    <source>
        <strain evidence="1">MF-1</strain>
    </source>
</reference>